<evidence type="ECO:0000313" key="1">
    <source>
        <dbReference type="EMBL" id="TYT63377.1"/>
    </source>
</evidence>
<organism evidence="1 2">
    <name type="scientific">Natrialba swarupiae</name>
    <dbReference type="NCBI Taxonomy" id="2448032"/>
    <lineage>
        <taxon>Archaea</taxon>
        <taxon>Methanobacteriati</taxon>
        <taxon>Methanobacteriota</taxon>
        <taxon>Stenosarchaea group</taxon>
        <taxon>Halobacteria</taxon>
        <taxon>Halobacteriales</taxon>
        <taxon>Natrialbaceae</taxon>
        <taxon>Natrialba</taxon>
    </lineage>
</organism>
<dbReference type="EMBL" id="VTAW01000003">
    <property type="protein sequence ID" value="TYT63377.1"/>
    <property type="molecule type" value="Genomic_DNA"/>
</dbReference>
<keyword evidence="1" id="KW-0255">Endonuclease</keyword>
<keyword evidence="1" id="KW-0378">Hydrolase</keyword>
<accession>A0A5D5AQU0</accession>
<comment type="caution">
    <text evidence="1">The sequence shown here is derived from an EMBL/GenBank/DDBJ whole genome shotgun (WGS) entry which is preliminary data.</text>
</comment>
<dbReference type="AlphaFoldDB" id="A0A5D5AQU0"/>
<keyword evidence="1" id="KW-0540">Nuclease</keyword>
<dbReference type="GO" id="GO:0004519">
    <property type="term" value="F:endonuclease activity"/>
    <property type="evidence" value="ECO:0007669"/>
    <property type="project" value="UniProtKB-KW"/>
</dbReference>
<evidence type="ECO:0000313" key="2">
    <source>
        <dbReference type="Proteomes" id="UP000324104"/>
    </source>
</evidence>
<gene>
    <name evidence="1" type="ORF">FYC77_04075</name>
</gene>
<sequence length="252" mass="26967">MFERDERVCRRCEASADEDPNGLALYPVGDVPETGPVHESALVTVCSPCLVSLESDPDEDVELDDDALFDLVRQTTERQGVTVSAVAAFASLATELPSELEISEQEDDLGSEYVQVRREVLLAIDSVDSRLDHLHAVDDADLEPTVAEPLAAFRGGGTKLQSELRGIVALGESVAAGVGRCHGCFDPIVDGESQCPTCGLEYRDADDWRPEPGDDVAFHRLFEAVNEALQAASGTTKSLTGHTTAVAKALRG</sequence>
<proteinExistence type="predicted"/>
<keyword evidence="2" id="KW-1185">Reference proteome</keyword>
<name>A0A5D5AQU0_9EURY</name>
<reference evidence="1 2" key="1">
    <citation type="submission" date="2019-08" db="EMBL/GenBank/DDBJ databases">
        <title>Archaea genome.</title>
        <authorList>
            <person name="Kajale S."/>
            <person name="Shouche Y."/>
            <person name="Deshpande N."/>
            <person name="Sharma A."/>
        </authorList>
    </citation>
    <scope>NUCLEOTIDE SEQUENCE [LARGE SCALE GENOMIC DNA]</scope>
    <source>
        <strain evidence="1 2">ESP3B_9</strain>
    </source>
</reference>
<dbReference type="Proteomes" id="UP000324104">
    <property type="component" value="Unassembled WGS sequence"/>
</dbReference>
<protein>
    <submittedName>
        <fullName evidence="1">HNH endonuclease</fullName>
    </submittedName>
</protein>